<dbReference type="STRING" id="1414854.GQ61_06955"/>
<dbReference type="OrthoDB" id="7160628at2"/>
<keyword evidence="1" id="KW-0812">Transmembrane</keyword>
<evidence type="ECO:0008006" key="4">
    <source>
        <dbReference type="Google" id="ProtNLM"/>
    </source>
</evidence>
<dbReference type="AlphaFoldDB" id="A0A1W6N5B3"/>
<dbReference type="KEGG" id="naf:GQ61_06955"/>
<dbReference type="Proteomes" id="UP000237351">
    <property type="component" value="Chromosome"/>
</dbReference>
<evidence type="ECO:0000313" key="2">
    <source>
        <dbReference type="EMBL" id="ARN85070.1"/>
    </source>
</evidence>
<feature type="transmembrane region" description="Helical" evidence="1">
    <location>
        <begin position="34"/>
        <end position="55"/>
    </location>
</feature>
<evidence type="ECO:0000313" key="3">
    <source>
        <dbReference type="Proteomes" id="UP000237351"/>
    </source>
</evidence>
<dbReference type="EMBL" id="CP008743">
    <property type="protein sequence ID" value="ARN85070.1"/>
    <property type="molecule type" value="Genomic_DNA"/>
</dbReference>
<keyword evidence="1" id="KW-1133">Transmembrane helix</keyword>
<keyword evidence="3" id="KW-1185">Reference proteome</keyword>
<protein>
    <recommendedName>
        <fullName evidence="4">Sugar transporter SemiSWEET</fullName>
    </recommendedName>
</protein>
<sequence length="87" mass="10019">MFYEKYMMVVGLIGQLLFYLQAIKIYHTRSAEDLSLTGFLIAFFSLISWLFYGIILRNKVLIFVNITGSFGALLVVLLKILVDHKIL</sequence>
<feature type="transmembrane region" description="Helical" evidence="1">
    <location>
        <begin position="61"/>
        <end position="82"/>
    </location>
</feature>
<keyword evidence="1" id="KW-0472">Membrane</keyword>
<dbReference type="InterPro" id="IPR004316">
    <property type="entry name" value="SWEET_rpt"/>
</dbReference>
<gene>
    <name evidence="2" type="ORF">GQ61_06955</name>
</gene>
<proteinExistence type="predicted"/>
<dbReference type="Gene3D" id="1.20.1280.290">
    <property type="match status" value="1"/>
</dbReference>
<dbReference type="GO" id="GO:0016020">
    <property type="term" value="C:membrane"/>
    <property type="evidence" value="ECO:0007669"/>
    <property type="project" value="InterPro"/>
</dbReference>
<accession>A0A1W6N5B3</accession>
<name>A0A1W6N5B3_9PROT</name>
<dbReference type="Pfam" id="PF03083">
    <property type="entry name" value="MtN3_slv"/>
    <property type="match status" value="1"/>
</dbReference>
<evidence type="ECO:0000256" key="1">
    <source>
        <dbReference type="SAM" id="Phobius"/>
    </source>
</evidence>
<reference evidence="2 3" key="1">
    <citation type="submission" date="2014-06" db="EMBL/GenBank/DDBJ databases">
        <title>The genome of the endonuclear symbiont Nucleicultrix amoebiphila.</title>
        <authorList>
            <person name="Schulz F."/>
            <person name="Horn M."/>
        </authorList>
    </citation>
    <scope>NUCLEOTIDE SEQUENCE [LARGE SCALE GENOMIC DNA]</scope>
    <source>
        <strain evidence="2 3">FS5</strain>
    </source>
</reference>
<organism evidence="2 3">
    <name type="scientific">Candidatus Nucleicultrix amoebiphila FS5</name>
    <dbReference type="NCBI Taxonomy" id="1414854"/>
    <lineage>
        <taxon>Bacteria</taxon>
        <taxon>Pseudomonadati</taxon>
        <taxon>Pseudomonadota</taxon>
        <taxon>Alphaproteobacteria</taxon>
        <taxon>Holosporales</taxon>
        <taxon>Candidatus Nucleicultricaceae</taxon>
        <taxon>Candidatus Nucleicultrix</taxon>
    </lineage>
</organism>